<feature type="region of interest" description="Disordered" evidence="1">
    <location>
        <begin position="16"/>
        <end position="55"/>
    </location>
</feature>
<evidence type="ECO:0000313" key="2">
    <source>
        <dbReference type="EMBL" id="MCH87609.1"/>
    </source>
</evidence>
<evidence type="ECO:0000256" key="1">
    <source>
        <dbReference type="SAM" id="MobiDB-lite"/>
    </source>
</evidence>
<reference evidence="2 3" key="1">
    <citation type="journal article" date="2018" name="Front. Plant Sci.">
        <title>Red Clover (Trifolium pratense) and Zigzag Clover (T. medium) - A Picture of Genomic Similarities and Differences.</title>
        <authorList>
            <person name="Dluhosova J."/>
            <person name="Istvanek J."/>
            <person name="Nedelnik J."/>
            <person name="Repkova J."/>
        </authorList>
    </citation>
    <scope>NUCLEOTIDE SEQUENCE [LARGE SCALE GENOMIC DNA]</scope>
    <source>
        <strain evidence="3">cv. 10/8</strain>
        <tissue evidence="2">Leaf</tissue>
    </source>
</reference>
<comment type="caution">
    <text evidence="2">The sequence shown here is derived from an EMBL/GenBank/DDBJ whole genome shotgun (WGS) entry which is preliminary data.</text>
</comment>
<organism evidence="2 3">
    <name type="scientific">Trifolium medium</name>
    <dbReference type="NCBI Taxonomy" id="97028"/>
    <lineage>
        <taxon>Eukaryota</taxon>
        <taxon>Viridiplantae</taxon>
        <taxon>Streptophyta</taxon>
        <taxon>Embryophyta</taxon>
        <taxon>Tracheophyta</taxon>
        <taxon>Spermatophyta</taxon>
        <taxon>Magnoliopsida</taxon>
        <taxon>eudicotyledons</taxon>
        <taxon>Gunneridae</taxon>
        <taxon>Pentapetalae</taxon>
        <taxon>rosids</taxon>
        <taxon>fabids</taxon>
        <taxon>Fabales</taxon>
        <taxon>Fabaceae</taxon>
        <taxon>Papilionoideae</taxon>
        <taxon>50 kb inversion clade</taxon>
        <taxon>NPAAA clade</taxon>
        <taxon>Hologalegina</taxon>
        <taxon>IRL clade</taxon>
        <taxon>Trifolieae</taxon>
        <taxon>Trifolium</taxon>
    </lineage>
</organism>
<protein>
    <submittedName>
        <fullName evidence="2">Uncharacterized protein</fullName>
    </submittedName>
</protein>
<dbReference type="EMBL" id="LXQA010012547">
    <property type="protein sequence ID" value="MCH87609.1"/>
    <property type="molecule type" value="Genomic_DNA"/>
</dbReference>
<dbReference type="Proteomes" id="UP000265520">
    <property type="component" value="Unassembled WGS sequence"/>
</dbReference>
<gene>
    <name evidence="2" type="ORF">A2U01_0008482</name>
</gene>
<feature type="compositionally biased region" description="Polar residues" evidence="1">
    <location>
        <begin position="26"/>
        <end position="50"/>
    </location>
</feature>
<proteinExistence type="predicted"/>
<sequence length="107" mass="12115">MQIELKPRVLLQIERNRRQDRRSTTKIRISMSTKTETRDGNTATDANQEATAGGGEVARRCQKAGHETLTDGDTGRISLICLICASKEEIKNKWALCFDCRVEFMQI</sequence>
<keyword evidence="3" id="KW-1185">Reference proteome</keyword>
<dbReference type="AlphaFoldDB" id="A0A392MKS8"/>
<evidence type="ECO:0000313" key="3">
    <source>
        <dbReference type="Proteomes" id="UP000265520"/>
    </source>
</evidence>
<accession>A0A392MKS8</accession>
<name>A0A392MKS8_9FABA</name>